<evidence type="ECO:0000256" key="4">
    <source>
        <dbReference type="ARBA" id="ARBA00022989"/>
    </source>
</evidence>
<accession>A0A174ZW05</accession>
<proteinExistence type="inferred from homology"/>
<evidence type="ECO:0000256" key="1">
    <source>
        <dbReference type="ARBA" id="ARBA00004651"/>
    </source>
</evidence>
<comment type="similarity">
    <text evidence="6">Belongs to the ABC-4 integral membrane protein family.</text>
</comment>
<dbReference type="InterPro" id="IPR023908">
    <property type="entry name" value="xxxLxxG_rpt"/>
</dbReference>
<dbReference type="InterPro" id="IPR003838">
    <property type="entry name" value="ABC3_permease_C"/>
</dbReference>
<dbReference type="PANTHER" id="PTHR30572:SF4">
    <property type="entry name" value="ABC TRANSPORTER PERMEASE YTRF"/>
    <property type="match status" value="1"/>
</dbReference>
<dbReference type="Gene3D" id="1.10.287.950">
    <property type="entry name" value="Methyl-accepting chemotaxis protein"/>
    <property type="match status" value="1"/>
</dbReference>
<dbReference type="GO" id="GO:0005886">
    <property type="term" value="C:plasma membrane"/>
    <property type="evidence" value="ECO:0007669"/>
    <property type="project" value="UniProtKB-SubCell"/>
</dbReference>
<feature type="transmembrane region" description="Helical" evidence="7">
    <location>
        <begin position="644"/>
        <end position="663"/>
    </location>
</feature>
<evidence type="ECO:0000259" key="8">
    <source>
        <dbReference type="Pfam" id="PF02687"/>
    </source>
</evidence>
<evidence type="ECO:0000313" key="9">
    <source>
        <dbReference type="EMBL" id="CUQ91444.1"/>
    </source>
</evidence>
<feature type="transmembrane region" description="Helical" evidence="7">
    <location>
        <begin position="480"/>
        <end position="502"/>
    </location>
</feature>
<evidence type="ECO:0000256" key="2">
    <source>
        <dbReference type="ARBA" id="ARBA00022475"/>
    </source>
</evidence>
<name>A0A174ZW05_9FIRM</name>
<dbReference type="NCBIfam" id="TIGR03057">
    <property type="entry name" value="xxxLxxG_by_4"/>
    <property type="match status" value="6"/>
</dbReference>
<dbReference type="EMBL" id="CZBY01000024">
    <property type="protein sequence ID" value="CUQ91444.1"/>
    <property type="molecule type" value="Genomic_DNA"/>
</dbReference>
<keyword evidence="4 7" id="KW-1133">Transmembrane helix</keyword>
<evidence type="ECO:0000256" key="3">
    <source>
        <dbReference type="ARBA" id="ARBA00022692"/>
    </source>
</evidence>
<evidence type="ECO:0000313" key="10">
    <source>
        <dbReference type="Proteomes" id="UP000095662"/>
    </source>
</evidence>
<feature type="domain" description="ABC3 transporter permease C-terminal" evidence="8">
    <location>
        <begin position="847"/>
        <end position="965"/>
    </location>
</feature>
<feature type="transmembrane region" description="Helical" evidence="7">
    <location>
        <begin position="20"/>
        <end position="39"/>
    </location>
</feature>
<feature type="transmembrane region" description="Helical" evidence="7">
    <location>
        <begin position="890"/>
        <end position="913"/>
    </location>
</feature>
<keyword evidence="3 7" id="KW-0812">Transmembrane</keyword>
<dbReference type="STRING" id="39492.ERS852540_02334"/>
<dbReference type="Pfam" id="PF02687">
    <property type="entry name" value="FtsX"/>
    <property type="match status" value="2"/>
</dbReference>
<dbReference type="OrthoDB" id="2934570at2"/>
<sequence>MNKVLSKRIPREFRSNLPKYIALLLLIVLCMYLVTAMVASSETIIIRTDEHNAANHVEDGQFTTFLPLTDEQEKNITDKGVTLERMYSLDIKAEDGSTLRVMKNRRNIDLVELIRGEYPSKDNEAAVERRYAEEHSLDVGSKLTVGGTEYTVCGIGASPDYDAPYQNMSDMAVSSKNFGIIFVTDSEYERVSDSSKSAQTFTYGYLLGNDMTDDKLKELIEDFDFDYTKVTDKYYLETVNEALEKRTEIENGINDLAEGADKLHNGLKDLSDGADTLYGGMDDLSDGADKLYDGLKTLYDGTVQLHTGMTSIYDGASALDKGLGELSSGASSLNSAIAGADSAGLIPPTMNALVSGADSLASGLKSAKSGSSELVSGISSANRGAEQLSTGANDAVNGAKELADGAKDAKDGTKELADGAKDAKDGAGELADGIHELKSNIGKLLDAAFDLDLTNLTSFVKRADNVRIAGAAGDVVMNKYGGLAACVILMALFAYVISVFVVHQINRESSVIGALYALGVSKGALIRHYIMLPTIIAFIGGVLGSAIGFSPMSIQSQLADSYSYFSLPDFQTVIPPYLVIYAVVIPPVIAAIVNALVINRRLSAPALSLMRNEQNVRNISRMEIKSGGFVRKFRIRQLLREMRANITVAACMFVSMLILMLGLDCYSMCNNVTTDMLAGTTYEYMYTLKYPTSEAPEGSEACYVKSLEKEKDGYTLDITVIGIDSDNPYYNVDVKKGKSIVTASLSVAQRYGVAEGDKLILTDEAAGTDYAFTVGSINDYSAGLAVFMDIDSMRELFRQDDDYYNMVMSDKALDIDEGRIYSVTTKSDIERSSKVFTELMSGMVITLVGTSAVIFVVVMYLMMGVMIDRSSFGISLLKTFGYSKKDVKKLYLDGNAITIAISAIICLPLSKLVMDRIYPSFIPNVACGINLNFAWYLYPALFIAVMLIYLLTSTLLVRKLSKITPAEVLKNRE</sequence>
<evidence type="ECO:0000256" key="6">
    <source>
        <dbReference type="ARBA" id="ARBA00038076"/>
    </source>
</evidence>
<dbReference type="GO" id="GO:0022857">
    <property type="term" value="F:transmembrane transporter activity"/>
    <property type="evidence" value="ECO:0007669"/>
    <property type="project" value="TreeGrafter"/>
</dbReference>
<evidence type="ECO:0000256" key="5">
    <source>
        <dbReference type="ARBA" id="ARBA00023136"/>
    </source>
</evidence>
<organism evidence="9 10">
    <name type="scientific">[Eubacterium] siraeum</name>
    <dbReference type="NCBI Taxonomy" id="39492"/>
    <lineage>
        <taxon>Bacteria</taxon>
        <taxon>Bacillati</taxon>
        <taxon>Bacillota</taxon>
        <taxon>Clostridia</taxon>
        <taxon>Eubacteriales</taxon>
        <taxon>Oscillospiraceae</taxon>
        <taxon>Oscillospiraceae incertae sedis</taxon>
    </lineage>
</organism>
<dbReference type="AlphaFoldDB" id="A0A174ZW05"/>
<feature type="transmembrane region" description="Helical" evidence="7">
    <location>
        <begin position="839"/>
        <end position="862"/>
    </location>
</feature>
<keyword evidence="5 7" id="KW-0472">Membrane</keyword>
<dbReference type="PANTHER" id="PTHR30572">
    <property type="entry name" value="MEMBRANE COMPONENT OF TRANSPORTER-RELATED"/>
    <property type="match status" value="1"/>
</dbReference>
<feature type="transmembrane region" description="Helical" evidence="7">
    <location>
        <begin position="933"/>
        <end position="952"/>
    </location>
</feature>
<dbReference type="Proteomes" id="UP000095662">
    <property type="component" value="Unassembled WGS sequence"/>
</dbReference>
<feature type="transmembrane region" description="Helical" evidence="7">
    <location>
        <begin position="529"/>
        <end position="554"/>
    </location>
</feature>
<gene>
    <name evidence="9" type="ORF">ERS852540_02334</name>
</gene>
<protein>
    <submittedName>
        <fullName evidence="9">Phage-related protein</fullName>
    </submittedName>
</protein>
<evidence type="ECO:0000256" key="7">
    <source>
        <dbReference type="SAM" id="Phobius"/>
    </source>
</evidence>
<feature type="domain" description="ABC3 transporter permease C-terminal" evidence="8">
    <location>
        <begin position="486"/>
        <end position="603"/>
    </location>
</feature>
<reference evidence="9 10" key="1">
    <citation type="submission" date="2015-09" db="EMBL/GenBank/DDBJ databases">
        <authorList>
            <consortium name="Pathogen Informatics"/>
        </authorList>
    </citation>
    <scope>NUCLEOTIDE SEQUENCE [LARGE SCALE GENOMIC DNA]</scope>
    <source>
        <strain evidence="9 10">2789STDY5834928</strain>
    </source>
</reference>
<feature type="transmembrane region" description="Helical" evidence="7">
    <location>
        <begin position="574"/>
        <end position="598"/>
    </location>
</feature>
<dbReference type="InterPro" id="IPR050250">
    <property type="entry name" value="Macrolide_Exporter_MacB"/>
</dbReference>
<comment type="subcellular location">
    <subcellularLocation>
        <location evidence="1">Cell membrane</location>
        <topology evidence="1">Multi-pass membrane protein</topology>
    </subcellularLocation>
</comment>
<keyword evidence="2" id="KW-1003">Cell membrane</keyword>